<proteinExistence type="predicted"/>
<dbReference type="Proteomes" id="UP000324832">
    <property type="component" value="Unassembled WGS sequence"/>
</dbReference>
<evidence type="ECO:0000313" key="3">
    <source>
        <dbReference type="EMBL" id="VVC99621.1"/>
    </source>
</evidence>
<reference evidence="3 4" key="1">
    <citation type="submission" date="2017-07" db="EMBL/GenBank/DDBJ databases">
        <authorList>
            <person name="Talla V."/>
            <person name="Backstrom N."/>
        </authorList>
    </citation>
    <scope>NUCLEOTIDE SEQUENCE [LARGE SCALE GENOMIC DNA]</scope>
</reference>
<feature type="transmembrane region" description="Helical" evidence="2">
    <location>
        <begin position="186"/>
        <end position="207"/>
    </location>
</feature>
<keyword evidence="4" id="KW-1185">Reference proteome</keyword>
<keyword evidence="2" id="KW-0472">Membrane</keyword>
<protein>
    <submittedName>
        <fullName evidence="3">Uncharacterized protein</fullName>
    </submittedName>
</protein>
<gene>
    <name evidence="3" type="ORF">LSINAPIS_LOCUS10459</name>
</gene>
<accession>A0A5E4QQL2</accession>
<sequence>MTKRQGKVLELSSELVGGIANFHYFVIFECRVVGRGTVFVVVEGGACSAVRTVKPLLIPYYGDKLENPRVTLVALVRKYCLVTVELIVQGGMLVRTPDVNVVREKHCILAGVPNRTNLAVSLPRRLIAPGLALRQQTHTHDDLRLSTAARCRNDRMSRRSTPIGGPATESPDNTTTSQIATFHRCLHVLSTTMIDFTTILNIFLYLLKIDMNKIN</sequence>
<dbReference type="EMBL" id="FZQP02004234">
    <property type="protein sequence ID" value="VVC99621.1"/>
    <property type="molecule type" value="Genomic_DNA"/>
</dbReference>
<name>A0A5E4QQL2_9NEOP</name>
<dbReference type="AlphaFoldDB" id="A0A5E4QQL2"/>
<evidence type="ECO:0000313" key="4">
    <source>
        <dbReference type="Proteomes" id="UP000324832"/>
    </source>
</evidence>
<keyword evidence="2" id="KW-0812">Transmembrane</keyword>
<feature type="region of interest" description="Disordered" evidence="1">
    <location>
        <begin position="154"/>
        <end position="175"/>
    </location>
</feature>
<organism evidence="3 4">
    <name type="scientific">Leptidea sinapis</name>
    <dbReference type="NCBI Taxonomy" id="189913"/>
    <lineage>
        <taxon>Eukaryota</taxon>
        <taxon>Metazoa</taxon>
        <taxon>Ecdysozoa</taxon>
        <taxon>Arthropoda</taxon>
        <taxon>Hexapoda</taxon>
        <taxon>Insecta</taxon>
        <taxon>Pterygota</taxon>
        <taxon>Neoptera</taxon>
        <taxon>Endopterygota</taxon>
        <taxon>Lepidoptera</taxon>
        <taxon>Glossata</taxon>
        <taxon>Ditrysia</taxon>
        <taxon>Papilionoidea</taxon>
        <taxon>Pieridae</taxon>
        <taxon>Dismorphiinae</taxon>
        <taxon>Leptidea</taxon>
    </lineage>
</organism>
<evidence type="ECO:0000256" key="2">
    <source>
        <dbReference type="SAM" id="Phobius"/>
    </source>
</evidence>
<keyword evidence="2" id="KW-1133">Transmembrane helix</keyword>
<evidence type="ECO:0000256" key="1">
    <source>
        <dbReference type="SAM" id="MobiDB-lite"/>
    </source>
</evidence>